<dbReference type="CDD" id="cd09009">
    <property type="entry name" value="PNP-EcPNPII_like"/>
    <property type="match status" value="1"/>
</dbReference>
<dbReference type="EC" id="2.4.2.1" evidence="5"/>
<dbReference type="Gene3D" id="3.40.50.1580">
    <property type="entry name" value="Nucleoside phosphorylase domain"/>
    <property type="match status" value="1"/>
</dbReference>
<accession>A0ABX9KK02</accession>
<dbReference type="PANTHER" id="PTHR11904">
    <property type="entry name" value="METHYLTHIOADENOSINE/PURINE NUCLEOSIDE PHOSPHORYLASE"/>
    <property type="match status" value="1"/>
</dbReference>
<dbReference type="PANTHER" id="PTHR11904:SF9">
    <property type="entry name" value="PURINE NUCLEOSIDE PHOSPHORYLASE-RELATED"/>
    <property type="match status" value="1"/>
</dbReference>
<dbReference type="InterPro" id="IPR011270">
    <property type="entry name" value="Pur_Nuc_Pase_Ino/Guo-sp"/>
</dbReference>
<sequence length="271" mass="29587">MYSKVVETTNFLKETTEYRPKVAIVLGSGLGNLVDFIDEKMEIDYSDIPNFPVSTVAGHDGKLVFGKIGGIEVVAMKGRFHFYEGYEMKEVTYPMYVMKQFGIEKLIVSNAAGGSNKTYDPGTLMLITDHINAFGTNPLIGKNDDRFGPRFPDMTEAYKIYLRDLAKEVADNLGIAYKEGVYLGTTGPTYETGAEVRAFTGMGADAIGMSTVPEVTIANYLGIDVLGISCITNMATGIAEKAHSHEDVVDVAKKAGENFCNWVINIVKKIG</sequence>
<dbReference type="GO" id="GO:0004731">
    <property type="term" value="F:purine-nucleoside phosphorylase activity"/>
    <property type="evidence" value="ECO:0007669"/>
    <property type="project" value="UniProtKB-EC"/>
</dbReference>
<dbReference type="NCBIfam" id="NF006054">
    <property type="entry name" value="PRK08202.1"/>
    <property type="match status" value="1"/>
</dbReference>
<dbReference type="Pfam" id="PF01048">
    <property type="entry name" value="PNP_UDP_1"/>
    <property type="match status" value="1"/>
</dbReference>
<evidence type="ECO:0000256" key="3">
    <source>
        <dbReference type="ARBA" id="ARBA00022676"/>
    </source>
</evidence>
<keyword evidence="4 5" id="KW-0808">Transferase</keyword>
<keyword evidence="8" id="KW-1185">Reference proteome</keyword>
<dbReference type="NCBIfam" id="TIGR01700">
    <property type="entry name" value="PNPH"/>
    <property type="match status" value="1"/>
</dbReference>
<name>A0ABX9KK02_9FUSO</name>
<proteinExistence type="inferred from homology"/>
<evidence type="ECO:0000313" key="8">
    <source>
        <dbReference type="Proteomes" id="UP000263486"/>
    </source>
</evidence>
<evidence type="ECO:0000259" key="6">
    <source>
        <dbReference type="Pfam" id="PF01048"/>
    </source>
</evidence>
<comment type="caution">
    <text evidence="7">The sequence shown here is derived from an EMBL/GenBank/DDBJ whole genome shotgun (WGS) entry which is preliminary data.</text>
</comment>
<reference evidence="7 8" key="1">
    <citation type="submission" date="2018-08" db="EMBL/GenBank/DDBJ databases">
        <title>Draft genome sequence of Psychrilyobacter sp. strain SD5 isolated from Black Sea water.</title>
        <authorList>
            <person name="Yadav S."/>
            <person name="Villanueva L."/>
            <person name="Damste J.S.S."/>
        </authorList>
    </citation>
    <scope>NUCLEOTIDE SEQUENCE [LARGE SCALE GENOMIC DNA]</scope>
    <source>
        <strain evidence="7 8">SD5</strain>
    </source>
</reference>
<keyword evidence="3 5" id="KW-0328">Glycosyltransferase</keyword>
<evidence type="ECO:0000256" key="1">
    <source>
        <dbReference type="ARBA" id="ARBA00005058"/>
    </source>
</evidence>
<dbReference type="RefSeq" id="WP_114641385.1">
    <property type="nucleotide sequence ID" value="NZ_JAACIO010000003.1"/>
</dbReference>
<gene>
    <name evidence="7" type="ORF">DYH56_03065</name>
</gene>
<comment type="function">
    <text evidence="5">The purine nucleoside phosphorylases catalyze the phosphorolytic breakdown of the N-glycosidic bond in the beta-(deoxy)ribonucleoside molecules, with the formation of the corresponding free purine bases and pentose-1-phosphate.</text>
</comment>
<dbReference type="EMBL" id="QUAJ01000003">
    <property type="protein sequence ID" value="REI42762.1"/>
    <property type="molecule type" value="Genomic_DNA"/>
</dbReference>
<evidence type="ECO:0000256" key="5">
    <source>
        <dbReference type="PIRNR" id="PIRNR000477"/>
    </source>
</evidence>
<evidence type="ECO:0000313" key="7">
    <source>
        <dbReference type="EMBL" id="REI42762.1"/>
    </source>
</evidence>
<comment type="similarity">
    <text evidence="2 5">Belongs to the PNP/MTAP phosphorylase family.</text>
</comment>
<dbReference type="SUPFAM" id="SSF53167">
    <property type="entry name" value="Purine and uridine phosphorylases"/>
    <property type="match status" value="1"/>
</dbReference>
<evidence type="ECO:0000256" key="4">
    <source>
        <dbReference type="ARBA" id="ARBA00022679"/>
    </source>
</evidence>
<dbReference type="InterPro" id="IPR035994">
    <property type="entry name" value="Nucleoside_phosphorylase_sf"/>
</dbReference>
<dbReference type="Proteomes" id="UP000263486">
    <property type="component" value="Unassembled WGS sequence"/>
</dbReference>
<feature type="domain" description="Nucleoside phosphorylase" evidence="6">
    <location>
        <begin position="21"/>
        <end position="267"/>
    </location>
</feature>
<evidence type="ECO:0000256" key="2">
    <source>
        <dbReference type="ARBA" id="ARBA00006751"/>
    </source>
</evidence>
<dbReference type="InterPro" id="IPR011268">
    <property type="entry name" value="Purine_phosphorylase"/>
</dbReference>
<organism evidence="7 8">
    <name type="scientific">Psychrilyobacter piezotolerans</name>
    <dbReference type="NCBI Taxonomy" id="2293438"/>
    <lineage>
        <taxon>Bacteria</taxon>
        <taxon>Fusobacteriati</taxon>
        <taxon>Fusobacteriota</taxon>
        <taxon>Fusobacteriia</taxon>
        <taxon>Fusobacteriales</taxon>
        <taxon>Fusobacteriaceae</taxon>
        <taxon>Psychrilyobacter</taxon>
    </lineage>
</organism>
<dbReference type="NCBIfam" id="TIGR01697">
    <property type="entry name" value="PNPH-PUNA-XAPA"/>
    <property type="match status" value="1"/>
</dbReference>
<protein>
    <recommendedName>
        <fullName evidence="5">Purine nucleoside phosphorylase</fullName>
        <ecNumber evidence="5">2.4.2.1</ecNumber>
    </recommendedName>
    <alternativeName>
        <fullName evidence="5">Inosine-guanosine phosphorylase</fullName>
    </alternativeName>
</protein>
<comment type="pathway">
    <text evidence="1 5">Purine metabolism; purine nucleoside salvage.</text>
</comment>
<dbReference type="PIRSF" id="PIRSF000477">
    <property type="entry name" value="PurNPase"/>
    <property type="match status" value="1"/>
</dbReference>
<dbReference type="InterPro" id="IPR000845">
    <property type="entry name" value="Nucleoside_phosphorylase_d"/>
</dbReference>